<protein>
    <submittedName>
        <fullName evidence="3">Tetratricopeptide TPR_1 repeat-containing protein</fullName>
    </submittedName>
</protein>
<dbReference type="PANTHER" id="PTHR44858:SF1">
    <property type="entry name" value="UDP-N-ACETYLGLUCOSAMINE--PEPTIDE N-ACETYLGLUCOSAMINYLTRANSFERASE SPINDLY-RELATED"/>
    <property type="match status" value="1"/>
</dbReference>
<dbReference type="STRING" id="679937.Bcop_0980"/>
<dbReference type="AlphaFoldDB" id="F3ZUM2"/>
<accession>F3ZUM2</accession>
<dbReference type="InterPro" id="IPR009003">
    <property type="entry name" value="Peptidase_S1_PA"/>
</dbReference>
<evidence type="ECO:0000256" key="2">
    <source>
        <dbReference type="ARBA" id="ARBA00022803"/>
    </source>
</evidence>
<sequence length="567" mass="63612">MKRILFTMLLCFCALQYGFSQGPKWVTKAKKSVFSIMTFDKDHNLLKTGNGFFISPTGVGVSDFDLFKGAYRAVVINTDGKEIPVECILGADDTYDVVKFRVDLSLVKKVDYIDLNTSNISIGDEVFVLPYSVEKDRACTPGKVKKVDVIRDNHKYYTLDLRTSTNLVSCPVLNASGMAVGLLQKSFDNSDSMTSHAVDANFVAGLQISALSFDDVSLKDIYIKKGLPEQEDQSLVYLMMVSSKLPLKEMGVLYSDFIKQFPNSSEGYLKRAQYFLNIAEKSDDVLFAENDLKKALEVSPTKDAILFSIARLILNNQGLEVLNDLPNWQVETALERIDEAIRIKDEAIYTQLRAEALTLLGRFDEALDCYSVVNKSEIASPLSFYNTALVEKAKGSSSDVVLVLLDSCVNRLEKPYNFSASPYLFERAQVLTSIGKHRDALKDLDEYYYSVNGQVNSAFFYFREQVAVQAKLFQQALDDIELAIQLDPNEPIYLAEKASINLRVGRYEVALETVNNLIALDPNYAEAYRLQGVAYMQLKDNRACASFKKAKELGDIVVEQLIDKHCK</sequence>
<gene>
    <name evidence="3" type="ORF">Bcop_0980</name>
</gene>
<name>F3ZUM2_9BACE</name>
<evidence type="ECO:0000313" key="3">
    <source>
        <dbReference type="EMBL" id="EGJ71187.1"/>
    </source>
</evidence>
<evidence type="ECO:0000313" key="4">
    <source>
        <dbReference type="Proteomes" id="UP000018439"/>
    </source>
</evidence>
<organism evidence="3 4">
    <name type="scientific">Bacteroides coprosuis DSM 18011</name>
    <dbReference type="NCBI Taxonomy" id="679937"/>
    <lineage>
        <taxon>Bacteria</taxon>
        <taxon>Pseudomonadati</taxon>
        <taxon>Bacteroidota</taxon>
        <taxon>Bacteroidia</taxon>
        <taxon>Bacteroidales</taxon>
        <taxon>Bacteroidaceae</taxon>
        <taxon>Bacteroides</taxon>
    </lineage>
</organism>
<dbReference type="Gene3D" id="1.25.40.10">
    <property type="entry name" value="Tetratricopeptide repeat domain"/>
    <property type="match status" value="2"/>
</dbReference>
<evidence type="ECO:0000256" key="1">
    <source>
        <dbReference type="ARBA" id="ARBA00022737"/>
    </source>
</evidence>
<dbReference type="Gene3D" id="2.40.10.120">
    <property type="match status" value="1"/>
</dbReference>
<dbReference type="eggNOG" id="COG0457">
    <property type="taxonomic scope" value="Bacteria"/>
</dbReference>
<dbReference type="GO" id="GO:0046813">
    <property type="term" value="P:receptor-mediated virion attachment to host cell"/>
    <property type="evidence" value="ECO:0007669"/>
    <property type="project" value="TreeGrafter"/>
</dbReference>
<reference evidence="3 4" key="1">
    <citation type="journal article" date="2011" name="Stand. Genomic Sci.">
        <title>Non-contiguous finished genome sequence of Bacteroides coprosuis type strain (PC139).</title>
        <authorList>
            <person name="Land M."/>
            <person name="Held B."/>
            <person name="Gronow S."/>
            <person name="Abt B."/>
            <person name="Lucas S."/>
            <person name="Del Rio T.G."/>
            <person name="Nolan M."/>
            <person name="Tice H."/>
            <person name="Cheng J.F."/>
            <person name="Pitluck S."/>
            <person name="Liolios K."/>
            <person name="Pagani I."/>
            <person name="Ivanova N."/>
            <person name="Mavromatis K."/>
            <person name="Mikhailova N."/>
            <person name="Pati A."/>
            <person name="Tapia R."/>
            <person name="Han C."/>
            <person name="Goodwin L."/>
            <person name="Chen A."/>
            <person name="Palaniappan K."/>
            <person name="Hauser L."/>
            <person name="Brambilla E.M."/>
            <person name="Rohde M."/>
            <person name="Goker M."/>
            <person name="Detter J.C."/>
            <person name="Woyke T."/>
            <person name="Bristow J."/>
            <person name="Eisen J.A."/>
            <person name="Markowitz V."/>
            <person name="Hugenholtz P."/>
            <person name="Kyrpides N.C."/>
            <person name="Klenk H.P."/>
            <person name="Lapidus A."/>
        </authorList>
    </citation>
    <scope>NUCLEOTIDE SEQUENCE [LARGE SCALE GENOMIC DNA]</scope>
    <source>
        <strain evidence="3 4">DSM 18011</strain>
    </source>
</reference>
<dbReference type="OrthoDB" id="1114009at2"/>
<dbReference type="Proteomes" id="UP000018439">
    <property type="component" value="Chromosome"/>
</dbReference>
<keyword evidence="4" id="KW-1185">Reference proteome</keyword>
<dbReference type="eggNOG" id="COG0265">
    <property type="taxonomic scope" value="Bacteria"/>
</dbReference>
<keyword evidence="1" id="KW-0677">Repeat</keyword>
<keyword evidence="2" id="KW-0802">TPR repeat</keyword>
<dbReference type="EMBL" id="CM001167">
    <property type="protein sequence ID" value="EGJ71187.1"/>
    <property type="molecule type" value="Genomic_DNA"/>
</dbReference>
<dbReference type="SUPFAM" id="SSF48452">
    <property type="entry name" value="TPR-like"/>
    <property type="match status" value="2"/>
</dbReference>
<dbReference type="InterPro" id="IPR050498">
    <property type="entry name" value="Ycf3"/>
</dbReference>
<dbReference type="SUPFAM" id="SSF50494">
    <property type="entry name" value="Trypsin-like serine proteases"/>
    <property type="match status" value="1"/>
</dbReference>
<dbReference type="InterPro" id="IPR011990">
    <property type="entry name" value="TPR-like_helical_dom_sf"/>
</dbReference>
<proteinExistence type="predicted"/>
<dbReference type="HOGENOM" id="CLU_032898_0_0_10"/>
<dbReference type="GO" id="GO:0009279">
    <property type="term" value="C:cell outer membrane"/>
    <property type="evidence" value="ECO:0007669"/>
    <property type="project" value="TreeGrafter"/>
</dbReference>
<dbReference type="PANTHER" id="PTHR44858">
    <property type="entry name" value="TETRATRICOPEPTIDE REPEAT PROTEIN 6"/>
    <property type="match status" value="1"/>
</dbReference>